<dbReference type="PANTHER" id="PTHR43652:SF1">
    <property type="entry name" value="RESPONSE REGULATOR"/>
    <property type="match status" value="1"/>
</dbReference>
<reference evidence="9 10" key="1">
    <citation type="submission" date="2018-06" db="EMBL/GenBank/DDBJ databases">
        <authorList>
            <consortium name="Pathogen Informatics"/>
            <person name="Doyle S."/>
        </authorList>
    </citation>
    <scope>NUCLEOTIDE SEQUENCE [LARGE SCALE GENOMIC DNA]</scope>
    <source>
        <strain evidence="9 10">NCTC13163</strain>
    </source>
</reference>
<feature type="transmembrane region" description="Helical" evidence="7">
    <location>
        <begin position="399"/>
        <end position="416"/>
    </location>
</feature>
<evidence type="ECO:0000256" key="6">
    <source>
        <dbReference type="ARBA" id="ARBA00023136"/>
    </source>
</evidence>
<proteinExistence type="predicted"/>
<dbReference type="EMBL" id="UGGP01000001">
    <property type="protein sequence ID" value="STO08939.1"/>
    <property type="molecule type" value="Genomic_DNA"/>
</dbReference>
<feature type="transmembrane region" description="Helical" evidence="7">
    <location>
        <begin position="6"/>
        <end position="34"/>
    </location>
</feature>
<evidence type="ECO:0000256" key="5">
    <source>
        <dbReference type="ARBA" id="ARBA00022989"/>
    </source>
</evidence>
<comment type="subcellular location">
    <subcellularLocation>
        <location evidence="1">Membrane</location>
        <topology evidence="1">Multi-pass membrane protein</topology>
    </subcellularLocation>
</comment>
<feature type="transmembrane region" description="Helical" evidence="7">
    <location>
        <begin position="451"/>
        <end position="475"/>
    </location>
</feature>
<dbReference type="Proteomes" id="UP000254060">
    <property type="component" value="Unassembled WGS sequence"/>
</dbReference>
<evidence type="ECO:0000256" key="2">
    <source>
        <dbReference type="ARBA" id="ARBA00022448"/>
    </source>
</evidence>
<feature type="domain" description="RCK C-terminal" evidence="8">
    <location>
        <begin position="203"/>
        <end position="291"/>
    </location>
</feature>
<feature type="transmembrane region" description="Helical" evidence="7">
    <location>
        <begin position="131"/>
        <end position="148"/>
    </location>
</feature>
<keyword evidence="4" id="KW-0677">Repeat</keyword>
<evidence type="ECO:0000256" key="1">
    <source>
        <dbReference type="ARBA" id="ARBA00004141"/>
    </source>
</evidence>
<feature type="transmembrane region" description="Helical" evidence="7">
    <location>
        <begin position="487"/>
        <end position="517"/>
    </location>
</feature>
<evidence type="ECO:0000313" key="10">
    <source>
        <dbReference type="Proteomes" id="UP000254060"/>
    </source>
</evidence>
<dbReference type="Pfam" id="PF02080">
    <property type="entry name" value="TrkA_C"/>
    <property type="match status" value="1"/>
</dbReference>
<evidence type="ECO:0000313" key="9">
    <source>
        <dbReference type="EMBL" id="STO08939.1"/>
    </source>
</evidence>
<feature type="transmembrane region" description="Helical" evidence="7">
    <location>
        <begin position="90"/>
        <end position="119"/>
    </location>
</feature>
<keyword evidence="6 7" id="KW-0472">Membrane</keyword>
<dbReference type="AlphaFoldDB" id="A0A377FVU1"/>
<dbReference type="Pfam" id="PF03600">
    <property type="entry name" value="CitMHS"/>
    <property type="match status" value="1"/>
</dbReference>
<gene>
    <name evidence="9" type="primary">sdcS</name>
    <name evidence="9" type="ORF">NCTC13163_02317</name>
</gene>
<organism evidence="9 10">
    <name type="scientific">Exiguobacterium aurantiacum</name>
    <dbReference type="NCBI Taxonomy" id="33987"/>
    <lineage>
        <taxon>Bacteria</taxon>
        <taxon>Bacillati</taxon>
        <taxon>Bacillota</taxon>
        <taxon>Bacilli</taxon>
        <taxon>Bacillales</taxon>
        <taxon>Bacillales Family XII. Incertae Sedis</taxon>
        <taxon>Exiguobacterium</taxon>
    </lineage>
</organism>
<dbReference type="SUPFAM" id="SSF116726">
    <property type="entry name" value="TrkA C-terminal domain-like"/>
    <property type="match status" value="2"/>
</dbReference>
<dbReference type="InterPro" id="IPR004680">
    <property type="entry name" value="Cit_transptr-like_dom"/>
</dbReference>
<dbReference type="GO" id="GO:0005886">
    <property type="term" value="C:plasma membrane"/>
    <property type="evidence" value="ECO:0007669"/>
    <property type="project" value="TreeGrafter"/>
</dbReference>
<accession>A0A377FVU1</accession>
<dbReference type="GO" id="GO:0008324">
    <property type="term" value="F:monoatomic cation transmembrane transporter activity"/>
    <property type="evidence" value="ECO:0007669"/>
    <property type="project" value="InterPro"/>
</dbReference>
<dbReference type="Gene3D" id="3.30.70.1450">
    <property type="entry name" value="Regulator of K+ conductance, C-terminal domain"/>
    <property type="match status" value="2"/>
</dbReference>
<protein>
    <submittedName>
        <fullName evidence="9">Na(+)/dicarboxylate symporter</fullName>
    </submittedName>
</protein>
<keyword evidence="3 7" id="KW-0812">Transmembrane</keyword>
<dbReference type="InterPro" id="IPR006037">
    <property type="entry name" value="RCK_C"/>
</dbReference>
<feature type="transmembrane region" description="Helical" evidence="7">
    <location>
        <begin position="422"/>
        <end position="439"/>
    </location>
</feature>
<name>A0A377FVU1_9BACL</name>
<feature type="domain" description="RCK C-terminal" evidence="8">
    <location>
        <begin position="293"/>
        <end position="378"/>
    </location>
</feature>
<dbReference type="CDD" id="cd01115">
    <property type="entry name" value="SLC13_permease"/>
    <property type="match status" value="1"/>
</dbReference>
<dbReference type="InterPro" id="IPR036721">
    <property type="entry name" value="RCK_C_sf"/>
</dbReference>
<evidence type="ECO:0000256" key="7">
    <source>
        <dbReference type="SAM" id="Phobius"/>
    </source>
</evidence>
<keyword evidence="2" id="KW-0813">Transport</keyword>
<dbReference type="InterPro" id="IPR051679">
    <property type="entry name" value="DASS-Related_Transporters"/>
</dbReference>
<feature type="transmembrane region" description="Helical" evidence="7">
    <location>
        <begin position="569"/>
        <end position="589"/>
    </location>
</feature>
<feature type="transmembrane region" description="Helical" evidence="7">
    <location>
        <begin position="168"/>
        <end position="190"/>
    </location>
</feature>
<feature type="transmembrane region" description="Helical" evidence="7">
    <location>
        <begin position="46"/>
        <end position="70"/>
    </location>
</feature>
<evidence type="ECO:0000256" key="3">
    <source>
        <dbReference type="ARBA" id="ARBA00022692"/>
    </source>
</evidence>
<sequence>MVTLAILAVMILFFIGGWLRADLVALIGLLFLVLTNQLTPVEAMAGFSNTVVLMIAGLFIVGAGLFHTGLAERLGAALIPYAKGSEVRLFFVLMVTVTVLSSLMSNTGTVALLIPVVLAMSRQMGTSPAKLLMPLAFFSSIGGTMTIIGTPPNLVAAEALRSAGGETLGFFSLLPIGLVAAAVGLLYFYVIGNRLLDVGDVPESVAPHPMMPPLSVYAFHVRKGHPLIGRELRETLWSRHGLTVLGERRKGLVHRLHAARADTVLHEGRLLVSGAEEDVHRIARQEGLRYEHVSPRDVYGKEAGVVIFTIPADSPLIGRCLKESRLRNRYGLNVLRVIRPNEEIAMTKLKDVRLEQGDMLVAQGEWGDLEKVGDETHLLLANERVADVANRAVSERHQLAAGIIMAGMVALLVFEWVDPTVAVWMAALAMVLTGAVRHMDVAYQSIQWSSLLLIAAMIPVGKALENAGVMAWLVTWISESFGRSGPIWVLIAVFGATMILSQIISNTATAVLFAPLALSLATALEVSPVPLVVAVAIAASLAFMTPFGSPTNAMVFGIGGYRFIDFVKVGLPLQVVTAVIAILTILITFPF</sequence>
<dbReference type="GO" id="GO:0006813">
    <property type="term" value="P:potassium ion transport"/>
    <property type="evidence" value="ECO:0007669"/>
    <property type="project" value="InterPro"/>
</dbReference>
<feature type="transmembrane region" description="Helical" evidence="7">
    <location>
        <begin position="529"/>
        <end position="549"/>
    </location>
</feature>
<dbReference type="STRING" id="1397694.GCA_000702585_02803"/>
<keyword evidence="5 7" id="KW-1133">Transmembrane helix</keyword>
<evidence type="ECO:0000259" key="8">
    <source>
        <dbReference type="PROSITE" id="PS51202"/>
    </source>
</evidence>
<dbReference type="PANTHER" id="PTHR43652">
    <property type="entry name" value="BASIC AMINO ACID ANTIPORTER YFCC-RELATED"/>
    <property type="match status" value="1"/>
</dbReference>
<evidence type="ECO:0000256" key="4">
    <source>
        <dbReference type="ARBA" id="ARBA00022737"/>
    </source>
</evidence>
<dbReference type="PROSITE" id="PS51202">
    <property type="entry name" value="RCK_C"/>
    <property type="match status" value="2"/>
</dbReference>